<protein>
    <submittedName>
        <fullName evidence="2">Uncharacterized protein</fullName>
    </submittedName>
</protein>
<reference evidence="2" key="1">
    <citation type="submission" date="2018-04" db="EMBL/GenBank/DDBJ databases">
        <title>Draft Genome Sequences of Chryseobacterium lactis NCTC11390T isolated from milk, Chryseobacterium oncorhynchi 701B-08T from rainbow trout, and Chryseobacterium viscerum 687B-08T from diseased fish.</title>
        <authorList>
            <person name="Jeong J.-J."/>
            <person name="Lee Y.J."/>
            <person name="Pathiraja D."/>
            <person name="Park B."/>
            <person name="Choi I.-G."/>
            <person name="Kim K.D."/>
        </authorList>
    </citation>
    <scope>NUCLEOTIDE SEQUENCE [LARGE SCALE GENOMIC DNA]</scope>
    <source>
        <strain evidence="2">701B-08</strain>
    </source>
</reference>
<comment type="caution">
    <text evidence="2">The sequence shown here is derived from an EMBL/GenBank/DDBJ whole genome shotgun (WGS) entry which is preliminary data.</text>
</comment>
<feature type="signal peptide" evidence="1">
    <location>
        <begin position="1"/>
        <end position="25"/>
    </location>
</feature>
<dbReference type="PROSITE" id="PS51257">
    <property type="entry name" value="PROKAR_LIPOPROTEIN"/>
    <property type="match status" value="1"/>
</dbReference>
<dbReference type="AlphaFoldDB" id="A0A316WDS1"/>
<accession>A0A316WDS1</accession>
<dbReference type="Proteomes" id="UP000236182">
    <property type="component" value="Unassembled WGS sequence"/>
</dbReference>
<evidence type="ECO:0000313" key="2">
    <source>
        <dbReference type="EMBL" id="PWN59582.1"/>
    </source>
</evidence>
<dbReference type="Gene3D" id="2.60.40.2410">
    <property type="entry name" value="Uncharacterised protein PF12988, DUF3872"/>
    <property type="match status" value="1"/>
</dbReference>
<sequence length="490" mass="53828">MNKIFKLFALFFAITLTVFSIQSCSEDGDWENTNGGQFGFSIVRDTDFIEKAVGETNQFKFNLVTNYNFSSLDTKFKFTTNLSGVLKLNGVVLVPNKEYTFTNKDNVFEYTGNAAGSHTVNITVSNSKGASKEEKMEFKYEISDFALTFVGGTADIYQGDETTYIHKITPSNPQNASGYEVRFDTYNGDIKFNGVPAQLGQFYPISNITNFSISLKTNQVGQNDFTYTVKNSNSSKPYTITQTIKPRQIVIESANPSSLNVVPNTPMTMTGIITKSPSTSNNNIKYKTWISSATNNQMNGIESTNNVYTPYALNGNGAFTIPFKALQTGTYTYNIQAQDEFGNESNIKSSTIVVGFPLAFVGNVSATVHVTRINPTGNYNYNITGFSRSFEVQADPAKISSIEYKLSCYFDGVGTVNGQPAAGQKEFTYSDIINLQNNVTYSNDMYSMSNGALGFATHAGAISNLKLKIKVTANDGTTAEKEIVPTIIYN</sequence>
<proteinExistence type="predicted"/>
<feature type="chain" id="PRO_5016462893" evidence="1">
    <location>
        <begin position="26"/>
        <end position="490"/>
    </location>
</feature>
<gene>
    <name evidence="2" type="ORF">C1638_021505</name>
</gene>
<dbReference type="InterPro" id="IPR038707">
    <property type="entry name" value="TraQ_sf"/>
</dbReference>
<dbReference type="Pfam" id="PF12988">
    <property type="entry name" value="TraQ_transposon"/>
    <property type="match status" value="1"/>
</dbReference>
<dbReference type="InterPro" id="IPR024355">
    <property type="entry name" value="TraQ_bacteroidetes"/>
</dbReference>
<dbReference type="EMBL" id="PPEI02000011">
    <property type="protein sequence ID" value="PWN59582.1"/>
    <property type="molecule type" value="Genomic_DNA"/>
</dbReference>
<keyword evidence="1" id="KW-0732">Signal</keyword>
<organism evidence="2 3">
    <name type="scientific">Chryseobacterium oncorhynchi</name>
    <dbReference type="NCBI Taxonomy" id="741074"/>
    <lineage>
        <taxon>Bacteria</taxon>
        <taxon>Pseudomonadati</taxon>
        <taxon>Bacteroidota</taxon>
        <taxon>Flavobacteriia</taxon>
        <taxon>Flavobacteriales</taxon>
        <taxon>Weeksellaceae</taxon>
        <taxon>Chryseobacterium group</taxon>
        <taxon>Chryseobacterium</taxon>
    </lineage>
</organism>
<name>A0A316WDS1_9FLAO</name>
<dbReference type="OrthoDB" id="1225421at2"/>
<evidence type="ECO:0000313" key="3">
    <source>
        <dbReference type="Proteomes" id="UP000236182"/>
    </source>
</evidence>
<keyword evidence="3" id="KW-1185">Reference proteome</keyword>
<evidence type="ECO:0000256" key="1">
    <source>
        <dbReference type="SAM" id="SignalP"/>
    </source>
</evidence>
<dbReference type="RefSeq" id="WP_109623991.1">
    <property type="nucleotide sequence ID" value="NZ_PPEI02000011.1"/>
</dbReference>